<protein>
    <submittedName>
        <fullName evidence="2">Sec1-like protein</fullName>
    </submittedName>
</protein>
<dbReference type="Pfam" id="PF00995">
    <property type="entry name" value="Sec1"/>
    <property type="match status" value="1"/>
</dbReference>
<sequence>MHYRTTINPPLSSSDFSSNAKGLSVAIKQLPELTERKRVLDMHMNIATSLFELIRERQLDQFFAMEENITKQTKALILEALRDPKKSPEDKLRLFLIFYLSVDEVSKDDLADYEKAMVESGCTVAALQYVKQVRAFSRMTAMSNVAPPAQSSANDFLGRFTSIGSKLTDSLKDAGVSGHFETLLSGVKNLLPTRKDLPATRIVDALIEGTAGGETDDYLYLDPKLGRSAAAKGAKPGAARGGPVQDAIVFVVGGGNYLEYQNLVDFASRKRIVYGSTELLTAKAFLGQLEALGEAR</sequence>
<dbReference type="EMBL" id="KZ994243">
    <property type="protein sequence ID" value="RKO93436.1"/>
    <property type="molecule type" value="Genomic_DNA"/>
</dbReference>
<evidence type="ECO:0000313" key="2">
    <source>
        <dbReference type="EMBL" id="RKO93436.1"/>
    </source>
</evidence>
<dbReference type="InterPro" id="IPR027482">
    <property type="entry name" value="Sec1-like_dom2"/>
</dbReference>
<dbReference type="InterPro" id="IPR036045">
    <property type="entry name" value="Sec1-like_sf"/>
</dbReference>
<proteinExistence type="inferred from homology"/>
<dbReference type="GO" id="GO:0016192">
    <property type="term" value="P:vesicle-mediated transport"/>
    <property type="evidence" value="ECO:0007669"/>
    <property type="project" value="InterPro"/>
</dbReference>
<evidence type="ECO:0000313" key="3">
    <source>
        <dbReference type="Proteomes" id="UP000269721"/>
    </source>
</evidence>
<dbReference type="InterPro" id="IPR001619">
    <property type="entry name" value="Sec1-like"/>
</dbReference>
<reference evidence="3" key="1">
    <citation type="journal article" date="2018" name="Nat. Microbiol.">
        <title>Leveraging single-cell genomics to expand the fungal tree of life.</title>
        <authorList>
            <person name="Ahrendt S.R."/>
            <person name="Quandt C.A."/>
            <person name="Ciobanu D."/>
            <person name="Clum A."/>
            <person name="Salamov A."/>
            <person name="Andreopoulos B."/>
            <person name="Cheng J.F."/>
            <person name="Woyke T."/>
            <person name="Pelin A."/>
            <person name="Henrissat B."/>
            <person name="Reynolds N.K."/>
            <person name="Benny G.L."/>
            <person name="Smith M.E."/>
            <person name="James T.Y."/>
            <person name="Grigoriev I.V."/>
        </authorList>
    </citation>
    <scope>NUCLEOTIDE SEQUENCE [LARGE SCALE GENOMIC DNA]</scope>
</reference>
<accession>A0A4P9WRB5</accession>
<dbReference type="Gene3D" id="3.40.50.1910">
    <property type="match status" value="1"/>
</dbReference>
<gene>
    <name evidence="2" type="ORF">BDK51DRAFT_16471</name>
</gene>
<comment type="similarity">
    <text evidence="1">Belongs to the STXBP/unc-18/SEC1 family.</text>
</comment>
<name>A0A4P9WRB5_9FUNG</name>
<keyword evidence="3" id="KW-1185">Reference proteome</keyword>
<evidence type="ECO:0000256" key="1">
    <source>
        <dbReference type="ARBA" id="ARBA00009884"/>
    </source>
</evidence>
<dbReference type="InterPro" id="IPR043127">
    <property type="entry name" value="Sec-1-like_dom3a"/>
</dbReference>
<dbReference type="PANTHER" id="PTHR11679">
    <property type="entry name" value="VESICLE PROTEIN SORTING-ASSOCIATED"/>
    <property type="match status" value="1"/>
</dbReference>
<dbReference type="AlphaFoldDB" id="A0A4P9WRB5"/>
<dbReference type="OrthoDB" id="10251230at2759"/>
<dbReference type="Gene3D" id="1.25.40.60">
    <property type="match status" value="1"/>
</dbReference>
<dbReference type="SUPFAM" id="SSF56815">
    <property type="entry name" value="Sec1/munc18-like (SM) proteins"/>
    <property type="match status" value="1"/>
</dbReference>
<dbReference type="Proteomes" id="UP000269721">
    <property type="component" value="Unassembled WGS sequence"/>
</dbReference>
<dbReference type="Gene3D" id="3.90.830.10">
    <property type="entry name" value="Syntaxin Binding Protein 1, Chain A, domain 2"/>
    <property type="match status" value="1"/>
</dbReference>
<organism evidence="2 3">
    <name type="scientific">Blyttiomyces helicus</name>
    <dbReference type="NCBI Taxonomy" id="388810"/>
    <lineage>
        <taxon>Eukaryota</taxon>
        <taxon>Fungi</taxon>
        <taxon>Fungi incertae sedis</taxon>
        <taxon>Chytridiomycota</taxon>
        <taxon>Chytridiomycota incertae sedis</taxon>
        <taxon>Chytridiomycetes</taxon>
        <taxon>Chytridiomycetes incertae sedis</taxon>
        <taxon>Blyttiomyces</taxon>
    </lineage>
</organism>